<dbReference type="eggNOG" id="COG1520">
    <property type="taxonomic scope" value="Bacteria"/>
</dbReference>
<reference evidence="1 2" key="1">
    <citation type="journal article" date="2013" name="Genome Announc.">
        <title>Draft Genome Sequence of the Psychrophilic and Alkaliphilic Rhodonellum psychrophilum Strain GCM71T.</title>
        <authorList>
            <person name="Hauptmann A.L."/>
            <person name="Glaring M.A."/>
            <person name="Hallin P.F."/>
            <person name="Prieme A."/>
            <person name="Stougaard P."/>
        </authorList>
    </citation>
    <scope>NUCLEOTIDE SEQUENCE [LARGE SCALE GENOMIC DNA]</scope>
    <source>
        <strain evidence="1 2">GCM71</strain>
    </source>
</reference>
<proteinExistence type="predicted"/>
<dbReference type="AlphaFoldDB" id="U5BLS1"/>
<dbReference type="eggNOG" id="COG2849">
    <property type="taxonomic scope" value="Bacteria"/>
</dbReference>
<protein>
    <submittedName>
        <fullName evidence="1">Uncharacterized protein</fullName>
    </submittedName>
</protein>
<accession>U5BLS1</accession>
<gene>
    <name evidence="1" type="ORF">P872_09400</name>
</gene>
<evidence type="ECO:0000313" key="1">
    <source>
        <dbReference type="EMBL" id="ERM81425.1"/>
    </source>
</evidence>
<keyword evidence="2" id="KW-1185">Reference proteome</keyword>
<comment type="caution">
    <text evidence="1">The sequence shown here is derived from an EMBL/GenBank/DDBJ whole genome shotgun (WGS) entry which is preliminary data.</text>
</comment>
<evidence type="ECO:0000313" key="2">
    <source>
        <dbReference type="Proteomes" id="UP000016843"/>
    </source>
</evidence>
<dbReference type="Proteomes" id="UP000016843">
    <property type="component" value="Unassembled WGS sequence"/>
</dbReference>
<dbReference type="PATRIC" id="fig|1123057.7.peg.3700"/>
<dbReference type="InterPro" id="IPR011047">
    <property type="entry name" value="Quinoprotein_ADH-like_sf"/>
</dbReference>
<name>U5BLS1_9BACT</name>
<dbReference type="EMBL" id="AWXR01000051">
    <property type="protein sequence ID" value="ERM81425.1"/>
    <property type="molecule type" value="Genomic_DNA"/>
</dbReference>
<sequence>MSLGAASYFLYKGGFFTKETNALELISSEAIFVFETEEPIKAWNQLVTQPIWQRLSELPSIKNIQDQLVSLDSLVGRSGSLDRSLKGNQMAISLHAVGRDEFDFLFTIAFKKGADESFIKELEENLPDLSKIVKRNYSNIEIFEFQSTNLERNLTYSKIGNVLVASYTSFLVEEAIRFSQDNPLSNFKDEYKELFSELPSPKGLGVFRLSSKGLSNLVAGISSEAQMPLIQNFSKNKLAANLELKFAENKIVLDGIAVFLDGQKIDFKPLASTQGQFFSNYISNRTAAYFQYQVQNVEQLQQIENHGFQPRSTLTGDIEKNLIEKGFMENLKGQLAYLMLETVGNEPQDRVLLIQSDQVDKQIQLLKEFNLGLEKIDLSLIPVDYYQNQEIFMISESDFPAHLFDGKFMGFGDTYITGMENMLVFANSSKSLKIFIDDVYSDNTWGKSIAQRRFVQGVSGAAWFNFVINVPRIWNSVVEMSLPNWKVFFQKYAPQLKSMDMVAMNVSGKDGKNEVNLAFGYNLDPIKSVQSVVLTENKSVQFSDRLLYGPKSIQNFNDKSVEFVIQDELNKLYLITSEGEVVFSQELDGPVVSEVFQIDYYKNGKLQLLFATSGNIYAIDRFGVSIPGFPVNPAEEAITHLNLVDYSNNKDYRYFVATEAGNLFLLDNQGKALDGWNPKKVNGPLATVPAHHRIAGVGDQMLALSSKGELYLFNRRGEAQIGSPIRLGDALTTDYILLERGSAKDTRIVTITKDGEVVQVNFRGELTYRNQLLRPDRESKFNLVKDQNNDRYLFVVQEYNKVTIMDSEYKVLFTKDISAEEMAFQFFSFGGDKNLFVLIDKTQEFIYLYDLKGELLNAQPIGGTGKIEVKYSPATNEYIIYNVEEFRFKEYKLPI</sequence>
<dbReference type="SUPFAM" id="SSF50998">
    <property type="entry name" value="Quinoprotein alcohol dehydrogenase-like"/>
    <property type="match status" value="1"/>
</dbReference>
<organism evidence="1 2">
    <name type="scientific">Rhodonellum psychrophilum GCM71 = DSM 17998</name>
    <dbReference type="NCBI Taxonomy" id="1123057"/>
    <lineage>
        <taxon>Bacteria</taxon>
        <taxon>Pseudomonadati</taxon>
        <taxon>Bacteroidota</taxon>
        <taxon>Cytophagia</taxon>
        <taxon>Cytophagales</taxon>
        <taxon>Cytophagaceae</taxon>
        <taxon>Rhodonellum</taxon>
    </lineage>
</organism>